<dbReference type="GO" id="GO:0005886">
    <property type="term" value="C:plasma membrane"/>
    <property type="evidence" value="ECO:0007669"/>
    <property type="project" value="TreeGrafter"/>
</dbReference>
<dbReference type="PANTHER" id="PTHR43292">
    <property type="entry name" value="ACYL-COA DEHYDROGENASE"/>
    <property type="match status" value="1"/>
</dbReference>
<dbReference type="PANTHER" id="PTHR43292:SF4">
    <property type="entry name" value="ACYL-COA DEHYDROGENASE FADE34"/>
    <property type="match status" value="1"/>
</dbReference>
<dbReference type="InterPro" id="IPR009075">
    <property type="entry name" value="AcylCo_DH/oxidase_C"/>
</dbReference>
<feature type="domain" description="Acyl-CoA dehydrogenase/oxidase C-terminal" evidence="3">
    <location>
        <begin position="7"/>
        <end position="84"/>
    </location>
</feature>
<evidence type="ECO:0000259" key="3">
    <source>
        <dbReference type="Pfam" id="PF00441"/>
    </source>
</evidence>
<dbReference type="EC" id="1.3.99.-" evidence="4"/>
<organism evidence="4 5">
    <name type="scientific">Mycobacterium talmoniae</name>
    <dbReference type="NCBI Taxonomy" id="1858794"/>
    <lineage>
        <taxon>Bacteria</taxon>
        <taxon>Bacillati</taxon>
        <taxon>Actinomycetota</taxon>
        <taxon>Actinomycetes</taxon>
        <taxon>Mycobacteriales</taxon>
        <taxon>Mycobacteriaceae</taxon>
        <taxon>Mycobacterium</taxon>
    </lineage>
</organism>
<comment type="caution">
    <text evidence="4">The sequence shown here is derived from an EMBL/GenBank/DDBJ whole genome shotgun (WGS) entry which is preliminary data.</text>
</comment>
<dbReference type="InterPro" id="IPR036250">
    <property type="entry name" value="AcylCo_DH-like_C"/>
</dbReference>
<keyword evidence="1" id="KW-0285">Flavoprotein</keyword>
<dbReference type="SUPFAM" id="SSF47203">
    <property type="entry name" value="Acyl-CoA dehydrogenase C-terminal domain-like"/>
    <property type="match status" value="1"/>
</dbReference>
<evidence type="ECO:0000313" key="4">
    <source>
        <dbReference type="EMBL" id="PQM49370.1"/>
    </source>
</evidence>
<dbReference type="Pfam" id="PF00441">
    <property type="entry name" value="Acyl-CoA_dh_1"/>
    <property type="match status" value="1"/>
</dbReference>
<reference evidence="4 5" key="1">
    <citation type="journal article" date="2017" name="Int. J. Syst. Evol. Microbiol.">
        <title>Mycobacterium talmoniae sp. nov., a slowly growing mycobacterium isolated from human respiratory samples.</title>
        <authorList>
            <person name="Davidson R.M."/>
            <person name="DeGroote M.A."/>
            <person name="Marola J.L."/>
            <person name="Buss S."/>
            <person name="Jones V."/>
            <person name="McNeil M.R."/>
            <person name="Freifeld A.G."/>
            <person name="Elaine Epperson L."/>
            <person name="Hasan N.A."/>
            <person name="Jackson M."/>
            <person name="Iwen P.C."/>
            <person name="Salfinger M."/>
            <person name="Strong M."/>
        </authorList>
    </citation>
    <scope>NUCLEOTIDE SEQUENCE [LARGE SCALE GENOMIC DNA]</scope>
    <source>
        <strain evidence="4 5">ATCC BAA-2683</strain>
    </source>
</reference>
<keyword evidence="2 4" id="KW-0560">Oxidoreductase</keyword>
<sequence>MGSLLDQRIAQLAVGGADPGAESSARKLIGVRYRQALSEFRMELSEGGGVVSNKTVHDFLNTRCLTIAGGTEQILLTVAAERLLGLPR</sequence>
<dbReference type="Gene3D" id="1.20.140.10">
    <property type="entry name" value="Butyryl-CoA Dehydrogenase, subunit A, domain 3"/>
    <property type="match status" value="1"/>
</dbReference>
<dbReference type="GO" id="GO:0016627">
    <property type="term" value="F:oxidoreductase activity, acting on the CH-CH group of donors"/>
    <property type="evidence" value="ECO:0007669"/>
    <property type="project" value="InterPro"/>
</dbReference>
<evidence type="ECO:0000313" key="5">
    <source>
        <dbReference type="Proteomes" id="UP000238296"/>
    </source>
</evidence>
<gene>
    <name evidence="4" type="ORF">C1Y40_00392</name>
</gene>
<dbReference type="AlphaFoldDB" id="A0A2S8BRR9"/>
<accession>A0A2S8BRR9</accession>
<name>A0A2S8BRR9_9MYCO</name>
<proteinExistence type="predicted"/>
<dbReference type="Proteomes" id="UP000238296">
    <property type="component" value="Unassembled WGS sequence"/>
</dbReference>
<evidence type="ECO:0000256" key="2">
    <source>
        <dbReference type="ARBA" id="ARBA00023002"/>
    </source>
</evidence>
<dbReference type="EMBL" id="PPEA01000068">
    <property type="protein sequence ID" value="PQM49370.1"/>
    <property type="molecule type" value="Genomic_DNA"/>
</dbReference>
<evidence type="ECO:0000256" key="1">
    <source>
        <dbReference type="ARBA" id="ARBA00022630"/>
    </source>
</evidence>
<dbReference type="InterPro" id="IPR052161">
    <property type="entry name" value="Mycobact_Acyl-CoA_DH"/>
</dbReference>
<protein>
    <submittedName>
        <fullName evidence="4">Acyl-CoA dehydrogenase FadE34</fullName>
        <ecNumber evidence="4">1.3.99.-</ecNumber>
    </submittedName>
</protein>